<keyword evidence="12" id="KW-0648">Protein biosynthesis</keyword>
<comment type="subunit">
    <text evidence="3">Homodimer.</text>
</comment>
<dbReference type="EC" id="6.1.1.10" evidence="4"/>
<gene>
    <name evidence="17" type="primary">metG</name>
    <name evidence="17" type="ORF">ENO26_06170</name>
</gene>
<comment type="caution">
    <text evidence="17">The sequence shown here is derived from an EMBL/GenBank/DDBJ whole genome shotgun (WGS) entry which is preliminary data.</text>
</comment>
<evidence type="ECO:0000256" key="3">
    <source>
        <dbReference type="ARBA" id="ARBA00011738"/>
    </source>
</evidence>
<dbReference type="SUPFAM" id="SSF50249">
    <property type="entry name" value="Nucleic acid-binding proteins"/>
    <property type="match status" value="1"/>
</dbReference>
<dbReference type="Pfam" id="PF01588">
    <property type="entry name" value="tRNA_bind"/>
    <property type="match status" value="1"/>
</dbReference>
<dbReference type="GO" id="GO:0004825">
    <property type="term" value="F:methionine-tRNA ligase activity"/>
    <property type="evidence" value="ECO:0007669"/>
    <property type="project" value="UniProtKB-EC"/>
</dbReference>
<evidence type="ECO:0000256" key="13">
    <source>
        <dbReference type="ARBA" id="ARBA00023146"/>
    </source>
</evidence>
<dbReference type="Gene3D" id="2.40.50.140">
    <property type="entry name" value="Nucleic acid-binding proteins"/>
    <property type="match status" value="1"/>
</dbReference>
<dbReference type="GO" id="GO:0000049">
    <property type="term" value="F:tRNA binding"/>
    <property type="evidence" value="ECO:0007669"/>
    <property type="project" value="UniProtKB-KW"/>
</dbReference>
<dbReference type="GO" id="GO:0005524">
    <property type="term" value="F:ATP binding"/>
    <property type="evidence" value="ECO:0007669"/>
    <property type="project" value="UniProtKB-KW"/>
</dbReference>
<dbReference type="InterPro" id="IPR002547">
    <property type="entry name" value="tRNA-bd_dom"/>
</dbReference>
<comment type="subcellular location">
    <subcellularLocation>
        <location evidence="2">Cytoplasm</location>
    </subcellularLocation>
</comment>
<keyword evidence="13" id="KW-0030">Aminoacyl-tRNA synthetase</keyword>
<dbReference type="InterPro" id="IPR012340">
    <property type="entry name" value="NA-bd_OB-fold"/>
</dbReference>
<keyword evidence="6" id="KW-0963">Cytoplasm</keyword>
<evidence type="ECO:0000256" key="5">
    <source>
        <dbReference type="ARBA" id="ARBA00018753"/>
    </source>
</evidence>
<evidence type="ECO:0000256" key="12">
    <source>
        <dbReference type="ARBA" id="ARBA00022917"/>
    </source>
</evidence>
<comment type="function">
    <text evidence="1">Is required not only for elongation of protein synthesis but also for the initiation of all mRNA translation through initiator tRNA(fMet) aminoacylation.</text>
</comment>
<dbReference type="EMBL" id="DSEU01000040">
    <property type="protein sequence ID" value="HEM67134.1"/>
    <property type="molecule type" value="Genomic_DNA"/>
</dbReference>
<name>A0A7J2U2V5_9CREN</name>
<evidence type="ECO:0000256" key="9">
    <source>
        <dbReference type="ARBA" id="ARBA00022741"/>
    </source>
</evidence>
<evidence type="ECO:0000256" key="1">
    <source>
        <dbReference type="ARBA" id="ARBA00003314"/>
    </source>
</evidence>
<dbReference type="PANTHER" id="PTHR11586">
    <property type="entry name" value="TRNA-AMINOACYLATION COFACTOR ARC1 FAMILY MEMBER"/>
    <property type="match status" value="1"/>
</dbReference>
<comment type="catalytic activity">
    <reaction evidence="15">
        <text>tRNA(Met) + L-methionine + ATP = L-methionyl-tRNA(Met) + AMP + diphosphate</text>
        <dbReference type="Rhea" id="RHEA:13481"/>
        <dbReference type="Rhea" id="RHEA-COMP:9667"/>
        <dbReference type="Rhea" id="RHEA-COMP:9698"/>
        <dbReference type="ChEBI" id="CHEBI:30616"/>
        <dbReference type="ChEBI" id="CHEBI:33019"/>
        <dbReference type="ChEBI" id="CHEBI:57844"/>
        <dbReference type="ChEBI" id="CHEBI:78442"/>
        <dbReference type="ChEBI" id="CHEBI:78530"/>
        <dbReference type="ChEBI" id="CHEBI:456215"/>
        <dbReference type="EC" id="6.1.1.10"/>
    </reaction>
</comment>
<evidence type="ECO:0000259" key="16">
    <source>
        <dbReference type="PROSITE" id="PS50886"/>
    </source>
</evidence>
<evidence type="ECO:0000256" key="6">
    <source>
        <dbReference type="ARBA" id="ARBA00022490"/>
    </source>
</evidence>
<sequence>MNGGEVQQELIDIELFRKVDLRVGVVKQAEKVIGSKKLLRLFIDIGTEVRQIIAGLAEWYKPEELVGKKVVVVVNLKPKKLMGYESQGMLLATCNQGKPLLVTVEGDAKPGSKIC</sequence>
<accession>A0A7J2U2V5</accession>
<evidence type="ECO:0000256" key="11">
    <source>
        <dbReference type="ARBA" id="ARBA00022884"/>
    </source>
</evidence>
<dbReference type="AlphaFoldDB" id="A0A7J2U2V5"/>
<protein>
    <recommendedName>
        <fullName evidence="5">Methionine--tRNA ligase</fullName>
        <ecNumber evidence="4">6.1.1.10</ecNumber>
    </recommendedName>
    <alternativeName>
        <fullName evidence="14">Methionyl-tRNA synthetase</fullName>
    </alternativeName>
</protein>
<evidence type="ECO:0000256" key="15">
    <source>
        <dbReference type="ARBA" id="ARBA00047364"/>
    </source>
</evidence>
<feature type="domain" description="TRNA-binding" evidence="16">
    <location>
        <begin position="15"/>
        <end position="115"/>
    </location>
</feature>
<dbReference type="InterPro" id="IPR004495">
    <property type="entry name" value="Met-tRNA-synth_bsu_C"/>
</dbReference>
<dbReference type="PROSITE" id="PS50886">
    <property type="entry name" value="TRBD"/>
    <property type="match status" value="1"/>
</dbReference>
<evidence type="ECO:0000256" key="14">
    <source>
        <dbReference type="ARBA" id="ARBA00030904"/>
    </source>
</evidence>
<reference evidence="17" key="1">
    <citation type="journal article" date="2020" name="mSystems">
        <title>Genome- and Community-Level Interaction Insights into Carbon Utilization and Element Cycling Functions of Hydrothermarchaeota in Hydrothermal Sediment.</title>
        <authorList>
            <person name="Zhou Z."/>
            <person name="Liu Y."/>
            <person name="Xu W."/>
            <person name="Pan J."/>
            <person name="Luo Z.H."/>
            <person name="Li M."/>
        </authorList>
    </citation>
    <scope>NUCLEOTIDE SEQUENCE [LARGE SCALE GENOMIC DNA]</scope>
    <source>
        <strain evidence="17">SpSt-125</strain>
    </source>
</reference>
<evidence type="ECO:0000256" key="10">
    <source>
        <dbReference type="ARBA" id="ARBA00022840"/>
    </source>
</evidence>
<keyword evidence="9" id="KW-0547">Nucleotide-binding</keyword>
<keyword evidence="7" id="KW-0820">tRNA-binding</keyword>
<organism evidence="17">
    <name type="scientific">Ignisphaera aggregans</name>
    <dbReference type="NCBI Taxonomy" id="334771"/>
    <lineage>
        <taxon>Archaea</taxon>
        <taxon>Thermoproteota</taxon>
        <taxon>Thermoprotei</taxon>
        <taxon>Desulfurococcales</taxon>
        <taxon>Desulfurococcaceae</taxon>
        <taxon>Ignisphaera</taxon>
    </lineage>
</organism>
<dbReference type="FunFam" id="2.40.50.140:FF:000042">
    <property type="entry name" value="Methionine--tRNA ligase"/>
    <property type="match status" value="1"/>
</dbReference>
<dbReference type="InterPro" id="IPR051270">
    <property type="entry name" value="Tyrosine-tRNA_ligase_regulator"/>
</dbReference>
<dbReference type="GO" id="GO:0005737">
    <property type="term" value="C:cytoplasm"/>
    <property type="evidence" value="ECO:0007669"/>
    <property type="project" value="UniProtKB-SubCell"/>
</dbReference>
<keyword evidence="11" id="KW-0694">RNA-binding</keyword>
<dbReference type="PANTHER" id="PTHR11586:SF37">
    <property type="entry name" value="TRNA-BINDING DOMAIN-CONTAINING PROTEIN"/>
    <property type="match status" value="1"/>
</dbReference>
<evidence type="ECO:0000313" key="17">
    <source>
        <dbReference type="EMBL" id="HEM67134.1"/>
    </source>
</evidence>
<evidence type="ECO:0000256" key="2">
    <source>
        <dbReference type="ARBA" id="ARBA00004496"/>
    </source>
</evidence>
<proteinExistence type="predicted"/>
<dbReference type="GO" id="GO:0006431">
    <property type="term" value="P:methionyl-tRNA aminoacylation"/>
    <property type="evidence" value="ECO:0007669"/>
    <property type="project" value="InterPro"/>
</dbReference>
<evidence type="ECO:0000256" key="8">
    <source>
        <dbReference type="ARBA" id="ARBA00022598"/>
    </source>
</evidence>
<dbReference type="NCBIfam" id="TIGR00399">
    <property type="entry name" value="metG_C_term"/>
    <property type="match status" value="1"/>
</dbReference>
<keyword evidence="10" id="KW-0067">ATP-binding</keyword>
<keyword evidence="8 17" id="KW-0436">Ligase</keyword>
<evidence type="ECO:0000256" key="4">
    <source>
        <dbReference type="ARBA" id="ARBA00012838"/>
    </source>
</evidence>
<evidence type="ECO:0000256" key="7">
    <source>
        <dbReference type="ARBA" id="ARBA00022555"/>
    </source>
</evidence>